<reference evidence="2 4" key="3">
    <citation type="submission" date="2016-11" db="EMBL/GenBank/DDBJ databases">
        <title>Whole genomes of Flavobacteriaceae.</title>
        <authorList>
            <person name="Stine C."/>
            <person name="Li C."/>
            <person name="Tadesse D."/>
        </authorList>
    </citation>
    <scope>NUCLEOTIDE SEQUENCE [LARGE SCALE GENOMIC DNA]</scope>
    <source>
        <strain evidence="2 4">ATCC BAA-2541</strain>
    </source>
</reference>
<dbReference type="EMBL" id="MIKE01000024">
    <property type="protein sequence ID" value="OHT44427.1"/>
    <property type="molecule type" value="Genomic_DNA"/>
</dbReference>
<reference evidence="1" key="2">
    <citation type="submission" date="2016-09" db="EMBL/GenBank/DDBJ databases">
        <authorList>
            <person name="Capua I."/>
            <person name="De Benedictis P."/>
            <person name="Joannis T."/>
            <person name="Lombin L.H."/>
            <person name="Cattoli G."/>
        </authorList>
    </citation>
    <scope>NUCLEOTIDE SEQUENCE [LARGE SCALE GENOMIC DNA]</scope>
    <source>
        <strain evidence="1">MSU</strain>
    </source>
</reference>
<dbReference type="RefSeq" id="WP_070907665.1">
    <property type="nucleotide sequence ID" value="NZ_MIKE01000024.1"/>
</dbReference>
<dbReference type="STRING" id="1278819.BHE19_11950"/>
<name>A0A1S1J1E8_9FLAO</name>
<keyword evidence="4" id="KW-1185">Reference proteome</keyword>
<dbReference type="Proteomes" id="UP000198319">
    <property type="component" value="Unassembled WGS sequence"/>
</dbReference>
<evidence type="ECO:0000313" key="3">
    <source>
        <dbReference type="Proteomes" id="UP000180252"/>
    </source>
</evidence>
<dbReference type="Proteomes" id="UP000180252">
    <property type="component" value="Unassembled WGS sequence"/>
</dbReference>
<dbReference type="EMBL" id="MUHG01000018">
    <property type="protein sequence ID" value="OXB19437.1"/>
    <property type="molecule type" value="Genomic_DNA"/>
</dbReference>
<accession>A0A1S1J1E8</accession>
<comment type="caution">
    <text evidence="1">The sequence shown here is derived from an EMBL/GenBank/DDBJ whole genome shotgun (WGS) entry which is preliminary data.</text>
</comment>
<evidence type="ECO:0000313" key="4">
    <source>
        <dbReference type="Proteomes" id="UP000198319"/>
    </source>
</evidence>
<gene>
    <name evidence="2" type="ORF">B0A71_12925</name>
    <name evidence="1" type="ORF">BHE19_11950</name>
</gene>
<reference evidence="3" key="1">
    <citation type="submission" date="2016-09" db="EMBL/GenBank/DDBJ databases">
        <authorList>
            <person name="Chen S."/>
            <person name="Walker E."/>
        </authorList>
    </citation>
    <scope>NUCLEOTIDE SEQUENCE [LARGE SCALE GENOMIC DNA]</scope>
    <source>
        <strain evidence="3">MSU</strain>
    </source>
</reference>
<dbReference type="OrthoDB" id="1340606at2"/>
<evidence type="ECO:0000313" key="1">
    <source>
        <dbReference type="EMBL" id="OHT44427.1"/>
    </source>
</evidence>
<dbReference type="AlphaFoldDB" id="A0A1S1J1E8"/>
<organism evidence="1 3">
    <name type="scientific">Flavobacterium tructae</name>
    <dbReference type="NCBI Taxonomy" id="1114873"/>
    <lineage>
        <taxon>Bacteria</taxon>
        <taxon>Pseudomonadati</taxon>
        <taxon>Bacteroidota</taxon>
        <taxon>Flavobacteriia</taxon>
        <taxon>Flavobacteriales</taxon>
        <taxon>Flavobacteriaceae</taxon>
        <taxon>Flavobacterium</taxon>
    </lineage>
</organism>
<evidence type="ECO:0000313" key="2">
    <source>
        <dbReference type="EMBL" id="OXB19437.1"/>
    </source>
</evidence>
<protein>
    <submittedName>
        <fullName evidence="1">Uncharacterized protein</fullName>
    </submittedName>
</protein>
<proteinExistence type="predicted"/>
<sequence>MYSQEAIDILINRIGWSELSSGLPFGLTASNKTADSGKMFNWYHSSVLVDNVYAAVPEVEMNEVDFNDYLGTIRKQAVLTVLTSILDTYVDYDPVVDYSNVILQRPALFDDSIGYSVSIKMLELYLSTSRSNFFERNAKMSYQSLKVELEGARNDNGHFVAKGIIYKLEQSIKKAQKIIFPYKIVVNNANAW</sequence>